<proteinExistence type="predicted"/>
<keyword evidence="7" id="KW-1185">Reference proteome</keyword>
<accession>A0ABY8IT37</accession>
<evidence type="ECO:0000259" key="5">
    <source>
        <dbReference type="Pfam" id="PF00176"/>
    </source>
</evidence>
<dbReference type="EMBL" id="CP117268">
    <property type="protein sequence ID" value="WFS26105.1"/>
    <property type="molecule type" value="Genomic_DNA"/>
</dbReference>
<evidence type="ECO:0000256" key="4">
    <source>
        <dbReference type="ARBA" id="ARBA00022840"/>
    </source>
</evidence>
<protein>
    <submittedName>
        <fullName evidence="6">SNF2-related protein</fullName>
    </submittedName>
</protein>
<feature type="domain" description="SNF2 N-terminal" evidence="5">
    <location>
        <begin position="3"/>
        <end position="115"/>
    </location>
</feature>
<dbReference type="Proteomes" id="UP000318939">
    <property type="component" value="Plasmid unnamed1"/>
</dbReference>
<dbReference type="PANTHER" id="PTHR45626">
    <property type="entry name" value="TRANSCRIPTION TERMINATION FACTOR 2-RELATED"/>
    <property type="match status" value="1"/>
</dbReference>
<dbReference type="SUPFAM" id="SSF52540">
    <property type="entry name" value="P-loop containing nucleoside triphosphate hydrolases"/>
    <property type="match status" value="1"/>
</dbReference>
<evidence type="ECO:0000256" key="3">
    <source>
        <dbReference type="ARBA" id="ARBA00022806"/>
    </source>
</evidence>
<dbReference type="Gene3D" id="3.40.50.300">
    <property type="entry name" value="P-loop containing nucleotide triphosphate hydrolases"/>
    <property type="match status" value="1"/>
</dbReference>
<dbReference type="InterPro" id="IPR050628">
    <property type="entry name" value="SNF2_RAD54_helicase_TF"/>
</dbReference>
<dbReference type="InterPro" id="IPR038718">
    <property type="entry name" value="SNF2-like_sf"/>
</dbReference>
<keyword evidence="6" id="KW-0614">Plasmid</keyword>
<gene>
    <name evidence="6" type="ORF">PR018_20140</name>
</gene>
<sequence>MAPGFLGDLKSFTRQWRTPIEKKGDTASSRLLATRIKPFLLRRTKEEVAAELPPKTVITEKVELSAGQRTFYESIRLAMHAKVQAAIAEKGLAPSHIVILDALLKLRQACCDPRLLKLEQLIELVANLIDEGRKSSYSPSSHLCWS</sequence>
<keyword evidence="2" id="KW-0378">Hydrolase</keyword>
<name>A0ABY8IT37_9HYPH</name>
<evidence type="ECO:0000313" key="6">
    <source>
        <dbReference type="EMBL" id="WFS26105.1"/>
    </source>
</evidence>
<organism evidence="6 7">
    <name type="scientific">Rhizobium rhododendri</name>
    <dbReference type="NCBI Taxonomy" id="2506430"/>
    <lineage>
        <taxon>Bacteria</taxon>
        <taxon>Pseudomonadati</taxon>
        <taxon>Pseudomonadota</taxon>
        <taxon>Alphaproteobacteria</taxon>
        <taxon>Hyphomicrobiales</taxon>
        <taxon>Rhizobiaceae</taxon>
        <taxon>Rhizobium/Agrobacterium group</taxon>
        <taxon>Rhizobium</taxon>
    </lineage>
</organism>
<keyword evidence="3" id="KW-0347">Helicase</keyword>
<keyword evidence="1" id="KW-0547">Nucleotide-binding</keyword>
<dbReference type="InterPro" id="IPR027417">
    <property type="entry name" value="P-loop_NTPase"/>
</dbReference>
<reference evidence="6 7" key="1">
    <citation type="journal article" date="2019" name="Phytopathology">
        <title>A Novel Group of Rhizobium tumorigenes-Like Agrobacteria Associated with Crown Gall Disease of Rhododendron and Blueberry.</title>
        <authorList>
            <person name="Kuzmanovic N."/>
            <person name="Behrens P."/>
            <person name="Idczak E."/>
            <person name="Wagner S."/>
            <person name="Gotz M."/>
            <person name="Sproer C."/>
            <person name="Bunk B."/>
            <person name="Overmann J."/>
            <person name="Smalla K."/>
        </authorList>
    </citation>
    <scope>NUCLEOTIDE SEQUENCE [LARGE SCALE GENOMIC DNA]</scope>
    <source>
        <strain evidence="7">rho-6.2</strain>
    </source>
</reference>
<dbReference type="PANTHER" id="PTHR45626:SF17">
    <property type="entry name" value="HELICASE-LIKE TRANSCRIPTION FACTOR"/>
    <property type="match status" value="1"/>
</dbReference>
<dbReference type="InterPro" id="IPR000330">
    <property type="entry name" value="SNF2_N"/>
</dbReference>
<geneLocation type="plasmid" evidence="6 7">
    <name>unnamed1</name>
</geneLocation>
<dbReference type="Gene3D" id="3.40.50.10810">
    <property type="entry name" value="Tandem AAA-ATPase domain"/>
    <property type="match status" value="1"/>
</dbReference>
<evidence type="ECO:0000256" key="1">
    <source>
        <dbReference type="ARBA" id="ARBA00022741"/>
    </source>
</evidence>
<dbReference type="Pfam" id="PF00176">
    <property type="entry name" value="SNF2-rel_dom"/>
    <property type="match status" value="1"/>
</dbReference>
<keyword evidence="4" id="KW-0067">ATP-binding</keyword>
<reference evidence="6 7" key="2">
    <citation type="journal article" date="2023" name="MicrobiologyOpen">
        <title>Genomics of the tumorigenes clade of the family Rhizobiaceae and description of Rhizobium rhododendri sp. nov.</title>
        <authorList>
            <person name="Kuzmanovic N."/>
            <person name="diCenzo G.C."/>
            <person name="Bunk B."/>
            <person name="Sproeer C."/>
            <person name="Fruehling A."/>
            <person name="Neumann-Schaal M."/>
            <person name="Overmann J."/>
            <person name="Smalla K."/>
        </authorList>
    </citation>
    <scope>NUCLEOTIDE SEQUENCE [LARGE SCALE GENOMIC DNA]</scope>
    <source>
        <strain evidence="7">rho-6.2</strain>
        <plasmid evidence="6 7">unnamed1</plasmid>
    </source>
</reference>
<evidence type="ECO:0000256" key="2">
    <source>
        <dbReference type="ARBA" id="ARBA00022801"/>
    </source>
</evidence>
<evidence type="ECO:0000313" key="7">
    <source>
        <dbReference type="Proteomes" id="UP000318939"/>
    </source>
</evidence>